<dbReference type="SUPFAM" id="SSF48371">
    <property type="entry name" value="ARM repeat"/>
    <property type="match status" value="1"/>
</dbReference>
<keyword evidence="2" id="KW-0813">Transport</keyword>
<dbReference type="EMBL" id="JAEHOE010000082">
    <property type="protein sequence ID" value="KAG2488531.1"/>
    <property type="molecule type" value="Genomic_DNA"/>
</dbReference>
<evidence type="ECO:0000313" key="5">
    <source>
        <dbReference type="Proteomes" id="UP000612055"/>
    </source>
</evidence>
<evidence type="ECO:0000256" key="2">
    <source>
        <dbReference type="ARBA" id="ARBA00022448"/>
    </source>
</evidence>
<accession>A0A836BTG9</accession>
<keyword evidence="5" id="KW-1185">Reference proteome</keyword>
<evidence type="ECO:0008006" key="6">
    <source>
        <dbReference type="Google" id="ProtNLM"/>
    </source>
</evidence>
<dbReference type="AlphaFoldDB" id="A0A836BTG9"/>
<dbReference type="OrthoDB" id="530432at2759"/>
<reference evidence="4" key="1">
    <citation type="journal article" date="2020" name="bioRxiv">
        <title>Comparative genomics of Chlamydomonas.</title>
        <authorList>
            <person name="Craig R.J."/>
            <person name="Hasan A.R."/>
            <person name="Ness R.W."/>
            <person name="Keightley P.D."/>
        </authorList>
    </citation>
    <scope>NUCLEOTIDE SEQUENCE</scope>
    <source>
        <strain evidence="4">CCAP 11/70</strain>
    </source>
</reference>
<comment type="similarity">
    <text evidence="1">Belongs to the importin alpha family.</text>
</comment>
<proteinExistence type="inferred from homology"/>
<protein>
    <recommendedName>
        <fullName evidence="6">Importin subunit alpha</fullName>
    </recommendedName>
</protein>
<dbReference type="SMART" id="SM00185">
    <property type="entry name" value="ARM"/>
    <property type="match status" value="7"/>
</dbReference>
<dbReference type="InterPro" id="IPR016024">
    <property type="entry name" value="ARM-type_fold"/>
</dbReference>
<dbReference type="Proteomes" id="UP000612055">
    <property type="component" value="Unassembled WGS sequence"/>
</dbReference>
<sequence length="498" mass="52978">MAAPNPSCPAFRTWKGVARRQAWRAQEAAKTSPFQPKLNIYVPADLQSVVAPRPREYSQDDLEPAFAALRANDRCQWLPATTAIRQALSKTEGPPIDQVLGSGVLPRLAYFMTLTDVPELEVQAAWAVCNVASGSGVHCRAVVDSGALRPAVERLGCANPELREQVAWLLGNVVGDCLDLRQACLDAGMLEPLLAAARAESYVKAQRQHCWLLCNLVRSKPRPRHVVTAVLPVLAYLGASLTDSEALTDAFWALSYIAEDTPAEVAMASLAVVARAEDALRQHDTKPSSLVQAAAQLLGSLCGGSALPTQVVLDTGALTHGLRRVLLSSEQPGLIKQAAFAVANIAAGTRAQARAVSSAGLLPLLCAAYDRHEAAQELRSEVVWALANMAGKEDSYSLASAVVAAGGCRVLGSHLAARAWSAEGRDVRAVQAAAEGLLCIARAGSRPGTAGWDGSNPHVAAFIEQGVYDYIRTALEQDLAPKAAERLERLLEEFPEPV</sequence>
<evidence type="ECO:0000256" key="3">
    <source>
        <dbReference type="ARBA" id="ARBA00022927"/>
    </source>
</evidence>
<dbReference type="InterPro" id="IPR011989">
    <property type="entry name" value="ARM-like"/>
</dbReference>
<comment type="caution">
    <text evidence="4">The sequence shown here is derived from an EMBL/GenBank/DDBJ whole genome shotgun (WGS) entry which is preliminary data.</text>
</comment>
<gene>
    <name evidence="4" type="ORF">HYH03_012851</name>
</gene>
<organism evidence="4 5">
    <name type="scientific">Edaphochlamys debaryana</name>
    <dbReference type="NCBI Taxonomy" id="47281"/>
    <lineage>
        <taxon>Eukaryota</taxon>
        <taxon>Viridiplantae</taxon>
        <taxon>Chlorophyta</taxon>
        <taxon>core chlorophytes</taxon>
        <taxon>Chlorophyceae</taxon>
        <taxon>CS clade</taxon>
        <taxon>Chlamydomonadales</taxon>
        <taxon>Chlamydomonadales incertae sedis</taxon>
        <taxon>Edaphochlamys</taxon>
    </lineage>
</organism>
<dbReference type="PANTHER" id="PTHR23316">
    <property type="entry name" value="IMPORTIN ALPHA"/>
    <property type="match status" value="1"/>
</dbReference>
<dbReference type="Gene3D" id="1.25.10.10">
    <property type="entry name" value="Leucine-rich Repeat Variant"/>
    <property type="match status" value="1"/>
</dbReference>
<evidence type="ECO:0000256" key="1">
    <source>
        <dbReference type="ARBA" id="ARBA00010394"/>
    </source>
</evidence>
<keyword evidence="3" id="KW-0653">Protein transport</keyword>
<dbReference type="GO" id="GO:0015031">
    <property type="term" value="P:protein transport"/>
    <property type="evidence" value="ECO:0007669"/>
    <property type="project" value="UniProtKB-KW"/>
</dbReference>
<evidence type="ECO:0000313" key="4">
    <source>
        <dbReference type="EMBL" id="KAG2488531.1"/>
    </source>
</evidence>
<dbReference type="InterPro" id="IPR000225">
    <property type="entry name" value="Armadillo"/>
</dbReference>
<dbReference type="Pfam" id="PF00514">
    <property type="entry name" value="Arm"/>
    <property type="match status" value="1"/>
</dbReference>
<name>A0A836BTG9_9CHLO</name>